<dbReference type="Pfam" id="PF00249">
    <property type="entry name" value="Myb_DNA-binding"/>
    <property type="match status" value="2"/>
</dbReference>
<feature type="region of interest" description="Disordered" evidence="5">
    <location>
        <begin position="154"/>
        <end position="189"/>
    </location>
</feature>
<feature type="domain" description="HTH myb-type" evidence="8">
    <location>
        <begin position="106"/>
        <end position="153"/>
    </location>
</feature>
<dbReference type="EMBL" id="JAPFFF010000057">
    <property type="protein sequence ID" value="KAK8838066.1"/>
    <property type="molecule type" value="Genomic_DNA"/>
</dbReference>
<evidence type="ECO:0000256" key="3">
    <source>
        <dbReference type="ARBA" id="ARBA00023163"/>
    </source>
</evidence>
<evidence type="ECO:0000256" key="1">
    <source>
        <dbReference type="ARBA" id="ARBA00023015"/>
    </source>
</evidence>
<keyword evidence="2" id="KW-0238">DNA-binding</keyword>
<dbReference type="Gene3D" id="1.10.10.60">
    <property type="entry name" value="Homeodomain-like"/>
    <property type="match status" value="2"/>
</dbReference>
<sequence length="274" mass="32784">MMYAQTGQNNSKNMSYLEMMKLSSNILLKNSNIKENENDCNVIIKKRKIRNKFTPEEDQKLRELIQKHGEHSWNLVSSLMETRNQRQCRERWKHYLSCDMNQASKPWTKEEDELIINKFNELGGKWTKIARELPGRSDLQVKIRYLKHLKNKKNRNKYKRDESESSDEYYPDEEDDEEEIDTKKSSKDTKKEINEFELKELQPQTIHNDEQREEINEPFNADTIFSETNFSNDLGFNLNFDLPSTNILTEICQCNENNLLCQIFEPDYLNWSFE</sequence>
<keyword evidence="1" id="KW-0805">Transcription regulation</keyword>
<feature type="compositionally biased region" description="Acidic residues" evidence="5">
    <location>
        <begin position="164"/>
        <end position="180"/>
    </location>
</feature>
<evidence type="ECO:0000256" key="2">
    <source>
        <dbReference type="ARBA" id="ARBA00023125"/>
    </source>
</evidence>
<dbReference type="PANTHER" id="PTHR46621">
    <property type="entry name" value="SNRNA-ACTIVATING PROTEIN COMPLEX SUBUNIT 4"/>
    <property type="match status" value="1"/>
</dbReference>
<feature type="domain" description="HTH myb-type" evidence="8">
    <location>
        <begin position="45"/>
        <end position="100"/>
    </location>
</feature>
<dbReference type="InterPro" id="IPR051575">
    <property type="entry name" value="Myb-like_DNA-bd"/>
</dbReference>
<dbReference type="PANTHER" id="PTHR46621:SF1">
    <property type="entry name" value="SNRNA-ACTIVATING PROTEIN COMPLEX SUBUNIT 4"/>
    <property type="match status" value="1"/>
</dbReference>
<protein>
    <recommendedName>
        <fullName evidence="11">Myb-like DNA-binding domain containing protein</fullName>
    </recommendedName>
</protein>
<dbReference type="PROSITE" id="PS51294">
    <property type="entry name" value="HTH_MYB"/>
    <property type="match status" value="2"/>
</dbReference>
<comment type="caution">
    <text evidence="9">The sequence shown here is derived from an EMBL/GenBank/DDBJ whole genome shotgun (WGS) entry which is preliminary data.</text>
</comment>
<dbReference type="SUPFAM" id="SSF46689">
    <property type="entry name" value="Homeodomain-like"/>
    <property type="match status" value="1"/>
</dbReference>
<keyword evidence="10" id="KW-1185">Reference proteome</keyword>
<feature type="domain" description="Myb-like" evidence="6">
    <location>
        <begin position="99"/>
        <end position="149"/>
    </location>
</feature>
<evidence type="ECO:0000313" key="9">
    <source>
        <dbReference type="EMBL" id="KAK8838066.1"/>
    </source>
</evidence>
<evidence type="ECO:0000313" key="10">
    <source>
        <dbReference type="Proteomes" id="UP001470230"/>
    </source>
</evidence>
<keyword evidence="4" id="KW-0539">Nucleus</keyword>
<feature type="domain" description="SANT" evidence="7">
    <location>
        <begin position="102"/>
        <end position="153"/>
    </location>
</feature>
<evidence type="ECO:0000256" key="5">
    <source>
        <dbReference type="SAM" id="MobiDB-lite"/>
    </source>
</evidence>
<dbReference type="InterPro" id="IPR009057">
    <property type="entry name" value="Homeodomain-like_sf"/>
</dbReference>
<name>A0ABR2GWM8_9EUKA</name>
<accession>A0ABR2GWM8</accession>
<evidence type="ECO:0000259" key="7">
    <source>
        <dbReference type="PROSITE" id="PS51293"/>
    </source>
</evidence>
<proteinExistence type="predicted"/>
<dbReference type="InterPro" id="IPR017884">
    <property type="entry name" value="SANT_dom"/>
</dbReference>
<feature type="domain" description="Myb-like" evidence="6">
    <location>
        <begin position="45"/>
        <end position="96"/>
    </location>
</feature>
<dbReference type="PROSITE" id="PS50090">
    <property type="entry name" value="MYB_LIKE"/>
    <property type="match status" value="2"/>
</dbReference>
<organism evidence="9 10">
    <name type="scientific">Tritrichomonas musculus</name>
    <dbReference type="NCBI Taxonomy" id="1915356"/>
    <lineage>
        <taxon>Eukaryota</taxon>
        <taxon>Metamonada</taxon>
        <taxon>Parabasalia</taxon>
        <taxon>Tritrichomonadida</taxon>
        <taxon>Tritrichomonadidae</taxon>
        <taxon>Tritrichomonas</taxon>
    </lineage>
</organism>
<gene>
    <name evidence="9" type="ORF">M9Y10_036017</name>
</gene>
<dbReference type="PROSITE" id="PS51293">
    <property type="entry name" value="SANT"/>
    <property type="match status" value="1"/>
</dbReference>
<dbReference type="InterPro" id="IPR001005">
    <property type="entry name" value="SANT/Myb"/>
</dbReference>
<dbReference type="Proteomes" id="UP001470230">
    <property type="component" value="Unassembled WGS sequence"/>
</dbReference>
<dbReference type="InterPro" id="IPR017930">
    <property type="entry name" value="Myb_dom"/>
</dbReference>
<dbReference type="SMART" id="SM00717">
    <property type="entry name" value="SANT"/>
    <property type="match status" value="2"/>
</dbReference>
<evidence type="ECO:0008006" key="11">
    <source>
        <dbReference type="Google" id="ProtNLM"/>
    </source>
</evidence>
<reference evidence="9 10" key="1">
    <citation type="submission" date="2024-04" db="EMBL/GenBank/DDBJ databases">
        <title>Tritrichomonas musculus Genome.</title>
        <authorList>
            <person name="Alves-Ferreira E."/>
            <person name="Grigg M."/>
            <person name="Lorenzi H."/>
            <person name="Galac M."/>
        </authorList>
    </citation>
    <scope>NUCLEOTIDE SEQUENCE [LARGE SCALE GENOMIC DNA]</scope>
    <source>
        <strain evidence="9 10">EAF2021</strain>
    </source>
</reference>
<evidence type="ECO:0000259" key="6">
    <source>
        <dbReference type="PROSITE" id="PS50090"/>
    </source>
</evidence>
<evidence type="ECO:0000256" key="4">
    <source>
        <dbReference type="ARBA" id="ARBA00023242"/>
    </source>
</evidence>
<dbReference type="CDD" id="cd00167">
    <property type="entry name" value="SANT"/>
    <property type="match status" value="2"/>
</dbReference>
<evidence type="ECO:0000259" key="8">
    <source>
        <dbReference type="PROSITE" id="PS51294"/>
    </source>
</evidence>
<keyword evidence="3" id="KW-0804">Transcription</keyword>